<evidence type="ECO:0008006" key="4">
    <source>
        <dbReference type="Google" id="ProtNLM"/>
    </source>
</evidence>
<proteinExistence type="predicted"/>
<accession>A0A6I1FHC3</accession>
<evidence type="ECO:0000256" key="1">
    <source>
        <dbReference type="SAM" id="MobiDB-lite"/>
    </source>
</evidence>
<organism evidence="2 3">
    <name type="scientific">Bacillus aerolatus</name>
    <dbReference type="NCBI Taxonomy" id="2653354"/>
    <lineage>
        <taxon>Bacteria</taxon>
        <taxon>Bacillati</taxon>
        <taxon>Bacillota</taxon>
        <taxon>Bacilli</taxon>
        <taxon>Bacillales</taxon>
        <taxon>Bacillaceae</taxon>
        <taxon>Bacillus</taxon>
    </lineage>
</organism>
<evidence type="ECO:0000313" key="2">
    <source>
        <dbReference type="EMBL" id="KAB7705010.1"/>
    </source>
</evidence>
<feature type="region of interest" description="Disordered" evidence="1">
    <location>
        <begin position="31"/>
        <end position="89"/>
    </location>
</feature>
<dbReference type="RefSeq" id="WP_152153673.1">
    <property type="nucleotide sequence ID" value="NZ_WEIO01000010.1"/>
</dbReference>
<name>A0A6I1FHC3_9BACI</name>
<comment type="caution">
    <text evidence="2">The sequence shown here is derived from an EMBL/GenBank/DDBJ whole genome shotgun (WGS) entry which is preliminary data.</text>
</comment>
<feature type="compositionally biased region" description="Basic and acidic residues" evidence="1">
    <location>
        <begin position="32"/>
        <end position="89"/>
    </location>
</feature>
<evidence type="ECO:0000313" key="3">
    <source>
        <dbReference type="Proteomes" id="UP000429595"/>
    </source>
</evidence>
<sequence length="167" mass="20067">MEKNKEKREPLMYIHQPEFVWPEPVMQRVYHTKNESQKAEKNSKNQIYEETKKEKLAEETNQHVKEPEQVQKKKEPPKEEKKEVRERPAWMDIQPVKRFQDMKMDEKLQHLMTQFTTLPCLFDCGEQSHKGILREVSPTQIQVRTFKGDIVTIERQDLKRIKLLGPL</sequence>
<dbReference type="Pfam" id="PF14153">
    <property type="entry name" value="Spore_coat_CotO"/>
    <property type="match status" value="1"/>
</dbReference>
<dbReference type="AlphaFoldDB" id="A0A6I1FHC3"/>
<gene>
    <name evidence="2" type="ORF">F9802_15735</name>
</gene>
<protein>
    <recommendedName>
        <fullName evidence="4">Spore coat protein CotO</fullName>
    </recommendedName>
</protein>
<dbReference type="InterPro" id="IPR025439">
    <property type="entry name" value="Spore_coat_CotO"/>
</dbReference>
<dbReference type="EMBL" id="WEIO01000010">
    <property type="protein sequence ID" value="KAB7705010.1"/>
    <property type="molecule type" value="Genomic_DNA"/>
</dbReference>
<dbReference type="Proteomes" id="UP000429595">
    <property type="component" value="Unassembled WGS sequence"/>
</dbReference>
<keyword evidence="3" id="KW-1185">Reference proteome</keyword>
<reference evidence="2 3" key="1">
    <citation type="submission" date="2019-10" db="EMBL/GenBank/DDBJ databases">
        <title>Bacillus aerolatum sp. nov., isolated from bioaerosol of sport playgrounds.</title>
        <authorList>
            <person name="Chen P."/>
            <person name="Zhang G."/>
        </authorList>
    </citation>
    <scope>NUCLEOTIDE SEQUENCE [LARGE SCALE GENOMIC DNA]</scope>
    <source>
        <strain evidence="2 3">CX253</strain>
    </source>
</reference>